<evidence type="ECO:0000256" key="1">
    <source>
        <dbReference type="ARBA" id="ARBA00005254"/>
    </source>
</evidence>
<keyword evidence="3" id="KW-1185">Reference proteome</keyword>
<evidence type="ECO:0000313" key="3">
    <source>
        <dbReference type="Proteomes" id="UP000271469"/>
    </source>
</evidence>
<dbReference type="InterPro" id="IPR001753">
    <property type="entry name" value="Enoyl-CoA_hydra/iso"/>
</dbReference>
<gene>
    <name evidence="2" type="primary">crt_4</name>
    <name evidence="2" type="ORF">D7316_01983</name>
</gene>
<dbReference type="AlphaFoldDB" id="A0A3G8JJX1"/>
<dbReference type="CDD" id="cd06558">
    <property type="entry name" value="crotonase-like"/>
    <property type="match status" value="1"/>
</dbReference>
<dbReference type="KEGG" id="gom:D7316_01983"/>
<dbReference type="SUPFAM" id="SSF52096">
    <property type="entry name" value="ClpP/crotonase"/>
    <property type="match status" value="1"/>
</dbReference>
<dbReference type="Gene3D" id="3.90.226.10">
    <property type="entry name" value="2-enoyl-CoA Hydratase, Chain A, domain 1"/>
    <property type="match status" value="1"/>
</dbReference>
<dbReference type="OrthoDB" id="8452484at2"/>
<name>A0A3G8JJX1_9ACTN</name>
<dbReference type="Pfam" id="PF00378">
    <property type="entry name" value="ECH_1"/>
    <property type="match status" value="1"/>
</dbReference>
<keyword evidence="2" id="KW-0456">Lyase</keyword>
<dbReference type="EMBL" id="CP033972">
    <property type="protein sequence ID" value="AZG45387.1"/>
    <property type="molecule type" value="Genomic_DNA"/>
</dbReference>
<dbReference type="NCBIfam" id="NF004840">
    <property type="entry name" value="PRK06190.1"/>
    <property type="match status" value="1"/>
</dbReference>
<proteinExistence type="inferred from homology"/>
<reference evidence="2 3" key="1">
    <citation type="submission" date="2018-11" db="EMBL/GenBank/DDBJ databases">
        <title>Gordonia insulae sp. nov., isolated from an island soil.</title>
        <authorList>
            <person name="Kim Y.S."/>
            <person name="Kim S.B."/>
        </authorList>
    </citation>
    <scope>NUCLEOTIDE SEQUENCE [LARGE SCALE GENOMIC DNA]</scope>
    <source>
        <strain evidence="2 3">MMS17-SY073</strain>
    </source>
</reference>
<dbReference type="PANTHER" id="PTHR43802">
    <property type="entry name" value="ENOYL-COA HYDRATASE"/>
    <property type="match status" value="1"/>
</dbReference>
<dbReference type="GO" id="GO:0018812">
    <property type="term" value="F:3-hydroxyacyl-CoA dehydratase activity"/>
    <property type="evidence" value="ECO:0007669"/>
    <property type="project" value="UniProtKB-EC"/>
</dbReference>
<dbReference type="EC" id="4.2.1.150" evidence="2"/>
<dbReference type="PANTHER" id="PTHR43802:SF1">
    <property type="entry name" value="IP11341P-RELATED"/>
    <property type="match status" value="1"/>
</dbReference>
<dbReference type="Proteomes" id="UP000271469">
    <property type="component" value="Chromosome"/>
</dbReference>
<sequence>MTTEAETDGGQSLFVDRRGGVTVLTLNRPARRNALDRALRRALRKEFATAEADDDVRVIVVTGAGSAFSSGVDLSEALTGPATAPEGATPTQVMRSLSKPVIAAVNGPCFTGGLELAVSCSFIIASEEAVFADTHTSIGLIDGWGGSAMLPRIVGLPMATQIMLTGNPIDAQTALRIGLANEVVPADRLMARTLEIAESIAAAHPEATRRLLRLLNDGAGSSTAHALGLEAEAAATWRPNGAEIRRRFSTRTQKPDQT</sequence>
<accession>A0A3G8JJX1</accession>
<evidence type="ECO:0000313" key="2">
    <source>
        <dbReference type="EMBL" id="AZG45387.1"/>
    </source>
</evidence>
<protein>
    <submittedName>
        <fullName evidence="2">Short-chain-enoyl-CoA hydratase</fullName>
        <ecNumber evidence="2">4.2.1.150</ecNumber>
    </submittedName>
</protein>
<comment type="similarity">
    <text evidence="1">Belongs to the enoyl-CoA hydratase/isomerase family.</text>
</comment>
<organism evidence="2 3">
    <name type="scientific">Gordonia insulae</name>
    <dbReference type="NCBI Taxonomy" id="2420509"/>
    <lineage>
        <taxon>Bacteria</taxon>
        <taxon>Bacillati</taxon>
        <taxon>Actinomycetota</taxon>
        <taxon>Actinomycetes</taxon>
        <taxon>Mycobacteriales</taxon>
        <taxon>Gordoniaceae</taxon>
        <taxon>Gordonia</taxon>
    </lineage>
</organism>
<dbReference type="RefSeq" id="WP_124708110.1">
    <property type="nucleotide sequence ID" value="NZ_CP033972.1"/>
</dbReference>
<dbReference type="InterPro" id="IPR029045">
    <property type="entry name" value="ClpP/crotonase-like_dom_sf"/>
</dbReference>